<keyword evidence="1" id="KW-1133">Transmembrane helix</keyword>
<dbReference type="PANTHER" id="PTHR45228">
    <property type="entry name" value="CYCLIC DI-GMP PHOSPHODIESTERASE TM_0186-RELATED"/>
    <property type="match status" value="1"/>
</dbReference>
<dbReference type="Proteomes" id="UP000327424">
    <property type="component" value="Chromosome"/>
</dbReference>
<dbReference type="Gene3D" id="3.30.450.20">
    <property type="entry name" value="PAS domain"/>
    <property type="match status" value="2"/>
</dbReference>
<dbReference type="Gene3D" id="1.10.3210.10">
    <property type="entry name" value="Hypothetical protein af1432"/>
    <property type="match status" value="2"/>
</dbReference>
<dbReference type="Gene3D" id="6.10.340.10">
    <property type="match status" value="1"/>
</dbReference>
<sequence>MKKSLSFRAFITAVCVAIILLLSIALIRVSINHSREVTTSLSEDIVASHAEALTGRIGLLGTPLATLLDTLAFTDFVHSKLDVKDRVWLGTLAKILAKSPHLSTLYFGDENGNSFVVRPIYNASDRGRLSAPEHSVIMVDYNQFNGEQTRIFFDRNMLVITEFLYDNDNYDPRVRPWFIETEQGGDINVTEPYYFYFFKHFGITFSRRSLDGNSVIAADFTLDSLDDVMAEMAYSADSKIYLFTAKESLLASNQIIKADDPSKKIVLQDLGLKAFISNLSHVNRSDGESRRIDWQGQEWQLIITPMVMSEYEILYLVNVVSLESVLADSNDFYNDLLLISLAVVVLSLLIVIIATRHVVRPLTFLAKSLKDIQRFSFKRRTYKSSGITEIDQINETMLMMEEVLFNFIENLKQVARSTAPEEMSLSLVSQVQDILKSDDCLLFTNSLQSRGEFSLAAKIGGYGQMNLQALYDSTPAAFQQSIYELSQNEMIRLSTQHQAGFMMPLFNRNKQNTGALLICFNDKVNADIRGRLAFVQEFIGFNELVLEHLETAEAQTNLFHAFVMMTASAVDVKSAYTGEHCKRVPELTQMLAEKMVADKGVFSGFKMDKKQWEELLLAAWLHDCGKVSTPDFIMDKSTKLETVYDRIHEVRMRYEVLKRDAEIGYLEAVLEGADKRQARMHCEQLQRTLESEFAFVAECNLGSEFMADDKIARLDKLAQRTWLRTLPDDIGISHQEKMKKIAQTLPAIETVLTNKIEHLYAWDEKKKLPVNGLRDFKIKQPEYQYNRGELYNLGIKAGTLTAEDRYNINEHIVQTYMMLDQLPYPEHLKNVPIIAGSHHERIDGKGYPLELAGEEIPLQGRIIAVADVFEALTASDRPYKEAKPLSLALKIMANMVKDKHLDRELFDLFLTTGVYNQYATEYLTEQQIDVVDIDSIRGIYFAMSEQSSSILEQ</sequence>
<keyword evidence="4" id="KW-1185">Reference proteome</keyword>
<dbReference type="InterPro" id="IPR037522">
    <property type="entry name" value="HD_GYP_dom"/>
</dbReference>
<dbReference type="SUPFAM" id="SSF103190">
    <property type="entry name" value="Sensory domain-like"/>
    <property type="match status" value="1"/>
</dbReference>
<gene>
    <name evidence="3" type="ORF">FR932_10915</name>
</gene>
<dbReference type="Pfam" id="PF13487">
    <property type="entry name" value="HD_5"/>
    <property type="match status" value="1"/>
</dbReference>
<dbReference type="InterPro" id="IPR006674">
    <property type="entry name" value="HD_domain"/>
</dbReference>
<reference evidence="3 4" key="1">
    <citation type="submission" date="2019-09" db="EMBL/GenBank/DDBJ databases">
        <title>Hybrid Assembly of the complete Genome of the Deep-Sea Bacterium Moritella marina from long Nanopore and Illumina reads.</title>
        <authorList>
            <person name="Magin S."/>
            <person name="Georgoulis A."/>
            <person name="Papadimitriou K."/>
            <person name="Iliakis G."/>
            <person name="Vorgias C.E."/>
        </authorList>
    </citation>
    <scope>NUCLEOTIDE SEQUENCE [LARGE SCALE GENOMIC DNA]</scope>
    <source>
        <strain evidence="3 4">MP-1</strain>
    </source>
</reference>
<dbReference type="CDD" id="cd00077">
    <property type="entry name" value="HDc"/>
    <property type="match status" value="2"/>
</dbReference>
<dbReference type="SMART" id="SM00471">
    <property type="entry name" value="HDc"/>
    <property type="match status" value="1"/>
</dbReference>
<dbReference type="PROSITE" id="PS51832">
    <property type="entry name" value="HD_GYP"/>
    <property type="match status" value="1"/>
</dbReference>
<organism evidence="3 4">
    <name type="scientific">Moritella marina ATCC 15381</name>
    <dbReference type="NCBI Taxonomy" id="1202962"/>
    <lineage>
        <taxon>Bacteria</taxon>
        <taxon>Pseudomonadati</taxon>
        <taxon>Pseudomonadota</taxon>
        <taxon>Gammaproteobacteria</taxon>
        <taxon>Alteromonadales</taxon>
        <taxon>Moritellaceae</taxon>
        <taxon>Moritella</taxon>
    </lineage>
</organism>
<dbReference type="RefSeq" id="WP_151676832.1">
    <property type="nucleotide sequence ID" value="NZ_CP044399.1"/>
</dbReference>
<evidence type="ECO:0000313" key="3">
    <source>
        <dbReference type="EMBL" id="QFI38321.1"/>
    </source>
</evidence>
<dbReference type="EMBL" id="CP044399">
    <property type="protein sequence ID" value="QFI38321.1"/>
    <property type="molecule type" value="Genomic_DNA"/>
</dbReference>
<proteinExistence type="predicted"/>
<accession>A0A5J6WM65</accession>
<keyword evidence="1" id="KW-0472">Membrane</keyword>
<keyword evidence="1" id="KW-0812">Transmembrane</keyword>
<dbReference type="KEGG" id="mmaa:FR932_10915"/>
<dbReference type="InterPro" id="IPR003607">
    <property type="entry name" value="HD/PDEase_dom"/>
</dbReference>
<evidence type="ECO:0000256" key="1">
    <source>
        <dbReference type="SAM" id="Phobius"/>
    </source>
</evidence>
<dbReference type="Pfam" id="PF01966">
    <property type="entry name" value="HD"/>
    <property type="match status" value="1"/>
</dbReference>
<feature type="transmembrane region" description="Helical" evidence="1">
    <location>
        <begin position="337"/>
        <end position="359"/>
    </location>
</feature>
<name>A0A5J6WM65_MORMI</name>
<feature type="domain" description="HD-GYP" evidence="2">
    <location>
        <begin position="709"/>
        <end position="925"/>
    </location>
</feature>
<dbReference type="PANTHER" id="PTHR45228:SF5">
    <property type="entry name" value="CYCLIC DI-GMP PHOSPHODIESTERASE VC_1348-RELATED"/>
    <property type="match status" value="1"/>
</dbReference>
<dbReference type="SUPFAM" id="SSF109604">
    <property type="entry name" value="HD-domain/PDEase-like"/>
    <property type="match status" value="2"/>
</dbReference>
<feature type="transmembrane region" description="Helical" evidence="1">
    <location>
        <begin position="6"/>
        <end position="27"/>
    </location>
</feature>
<dbReference type="GO" id="GO:0008081">
    <property type="term" value="F:phosphoric diester hydrolase activity"/>
    <property type="evidence" value="ECO:0007669"/>
    <property type="project" value="UniProtKB-ARBA"/>
</dbReference>
<protein>
    <submittedName>
        <fullName evidence="3">HD domain-containing protein</fullName>
    </submittedName>
</protein>
<dbReference type="InterPro" id="IPR052020">
    <property type="entry name" value="Cyclic_di-GMP/3'3'-cGAMP_PDE"/>
</dbReference>
<evidence type="ECO:0000313" key="4">
    <source>
        <dbReference type="Proteomes" id="UP000327424"/>
    </source>
</evidence>
<dbReference type="InterPro" id="IPR029151">
    <property type="entry name" value="Sensor-like_sf"/>
</dbReference>
<evidence type="ECO:0000259" key="2">
    <source>
        <dbReference type="PROSITE" id="PS51832"/>
    </source>
</evidence>
<dbReference type="AlphaFoldDB" id="A0A5J6WM65"/>